<dbReference type="PROSITE" id="PS00461">
    <property type="entry name" value="6PGD"/>
    <property type="match status" value="1"/>
</dbReference>
<dbReference type="InterPro" id="IPR006114">
    <property type="entry name" value="6PGDH_C"/>
</dbReference>
<comment type="pathway">
    <text evidence="3 17">Carbohydrate degradation; pentose phosphate pathway; D-ribulose 5-phosphate from D-glucose 6-phosphate (oxidative stage): step 3/3.</text>
</comment>
<keyword evidence="8" id="KW-0808">Transferase</keyword>
<dbReference type="Gene3D" id="1.10.1040.10">
    <property type="entry name" value="N-(1-d-carboxylethyl)-l-norvaline Dehydrogenase, domain 2"/>
    <property type="match status" value="1"/>
</dbReference>
<proteinExistence type="inferred from homology"/>
<evidence type="ECO:0000256" key="9">
    <source>
        <dbReference type="ARBA" id="ARBA00022741"/>
    </source>
</evidence>
<dbReference type="Gene3D" id="3.40.50.720">
    <property type="entry name" value="NAD(P)-binding Rossmann-like Domain"/>
    <property type="match status" value="1"/>
</dbReference>
<dbReference type="Pfam" id="PF03446">
    <property type="entry name" value="NAD_binding_2"/>
    <property type="match status" value="1"/>
</dbReference>
<dbReference type="GO" id="GO:0046316">
    <property type="term" value="F:gluconokinase activity"/>
    <property type="evidence" value="ECO:0007669"/>
    <property type="project" value="UniProtKB-EC"/>
</dbReference>
<comment type="similarity">
    <text evidence="5">Belongs to the gluconokinase GntK/GntV family.</text>
</comment>
<dbReference type="NCBIfam" id="TIGR01313">
    <property type="entry name" value="therm_gnt_kin"/>
    <property type="match status" value="1"/>
</dbReference>
<keyword evidence="14 17" id="KW-0570">Pentose shunt</keyword>
<reference evidence="19 20" key="1">
    <citation type="submission" date="2019-07" db="EMBL/GenBank/DDBJ databases">
        <title>The draft genome sequence of Vibrio algivorus M1486.</title>
        <authorList>
            <person name="Meng X."/>
        </authorList>
    </citation>
    <scope>NUCLEOTIDE SEQUENCE [LARGE SCALE GENOMIC DNA]</scope>
    <source>
        <strain evidence="19 20">M1486</strain>
    </source>
</reference>
<keyword evidence="12 17" id="KW-0560">Oxidoreductase</keyword>
<dbReference type="InterPro" id="IPR006184">
    <property type="entry name" value="6PGdom_BS"/>
</dbReference>
<comment type="similarity">
    <text evidence="4 17">Belongs to the 6-phosphogluconate dehydrogenase family.</text>
</comment>
<keyword evidence="9" id="KW-0547">Nucleotide-binding</keyword>
<sequence length="665" mass="74069">MNNKKIVVMGVSGCGKSHIGHLLAQSLNYSFFDGDDFHPQSNVDKMRQGIPLTDEDRVDWLHTLNQLLIDNESAVIACSALKPEYRDILRINNEDLTFIYLQGEFDTIWQRHQKRDNHWFNGKSMLESQFDTLVEPMPNEAIFIDITPPVETVLHNIQQELKQGILMSNSPSSNHSHIAMIGLGVMGKSLTLNLLDNQFNVAGFDINEQHLSATSQEAQQLNKGSFLPCNSLTELLNSLKSPRVVALSIPAGNIVEQVIDDLLKSGLEPQDIVIDTGNSLWTDTIAREAKYQGKLQFFSTAVSGGEQGARFGPALMASGSEKAWQSIKPMWNAIAAKVDSNGLPVPPLHDGEPCATYTGPSGSGHFVKMVHNGIEYADMQLICEVYHYLRSALQLPPSQIGDIFTQWNKGILNSYLIEITADILKQQDFLTEHPLVDMILDKAGQKGTGTWTAINSLEIGCPTPTITQSVYARSLSSLKSRRLIGAQCLKAKVQPVDKTNPSAIINELHDALYCAKLCAYAQGFDLMKATSEQQNWQLNFVDIAKGWRAGCIIRATFLQDIANAYQQTPKLDNLLFADHFAHQVENRQLSWRKTVSNSSLHGIPMPGISSALNYFDSMNCETLPANLLQAQRDFFGSHTYSRIDQPESNKYHVEWGKSPRIEVKR</sequence>
<dbReference type="CDD" id="cd02021">
    <property type="entry name" value="GntK"/>
    <property type="match status" value="1"/>
</dbReference>
<dbReference type="NCBIfam" id="NF006765">
    <property type="entry name" value="PRK09287.1"/>
    <property type="match status" value="1"/>
</dbReference>
<dbReference type="EMBL" id="VMKJ01000003">
    <property type="protein sequence ID" value="TVO39087.1"/>
    <property type="molecule type" value="Genomic_DNA"/>
</dbReference>
<dbReference type="Gene3D" id="3.40.50.300">
    <property type="entry name" value="P-loop containing nucleotide triphosphate hydrolases"/>
    <property type="match status" value="1"/>
</dbReference>
<evidence type="ECO:0000256" key="16">
    <source>
        <dbReference type="ARBA" id="ARBA00048640"/>
    </source>
</evidence>
<dbReference type="SMART" id="SM01350">
    <property type="entry name" value="6PGD"/>
    <property type="match status" value="1"/>
</dbReference>
<accession>A0A557PEI9</accession>
<dbReference type="GO" id="GO:0019521">
    <property type="term" value="P:D-gluconate metabolic process"/>
    <property type="evidence" value="ECO:0007669"/>
    <property type="project" value="UniProtKB-KW"/>
</dbReference>
<comment type="catalytic activity">
    <reaction evidence="16 17">
        <text>6-phospho-D-gluconate + NADP(+) = D-ribulose 5-phosphate + CO2 + NADPH</text>
        <dbReference type="Rhea" id="RHEA:10116"/>
        <dbReference type="ChEBI" id="CHEBI:16526"/>
        <dbReference type="ChEBI" id="CHEBI:57783"/>
        <dbReference type="ChEBI" id="CHEBI:58121"/>
        <dbReference type="ChEBI" id="CHEBI:58349"/>
        <dbReference type="ChEBI" id="CHEBI:58759"/>
        <dbReference type="EC" id="1.1.1.44"/>
    </reaction>
</comment>
<evidence type="ECO:0000256" key="7">
    <source>
        <dbReference type="ARBA" id="ARBA00018193"/>
    </source>
</evidence>
<dbReference type="SUPFAM" id="SSF48179">
    <property type="entry name" value="6-phosphogluconate dehydrogenase C-terminal domain-like"/>
    <property type="match status" value="1"/>
</dbReference>
<evidence type="ECO:0000256" key="5">
    <source>
        <dbReference type="ARBA" id="ARBA00008420"/>
    </source>
</evidence>
<dbReference type="PANTHER" id="PTHR11811">
    <property type="entry name" value="6-PHOSPHOGLUCONATE DEHYDROGENASE"/>
    <property type="match status" value="1"/>
</dbReference>
<comment type="catalytic activity">
    <reaction evidence="15">
        <text>D-gluconate + ATP = 6-phospho-D-gluconate + ADP + H(+)</text>
        <dbReference type="Rhea" id="RHEA:19433"/>
        <dbReference type="ChEBI" id="CHEBI:15378"/>
        <dbReference type="ChEBI" id="CHEBI:18391"/>
        <dbReference type="ChEBI" id="CHEBI:30616"/>
        <dbReference type="ChEBI" id="CHEBI:58759"/>
        <dbReference type="ChEBI" id="CHEBI:456216"/>
        <dbReference type="EC" id="2.7.1.12"/>
    </reaction>
</comment>
<dbReference type="InterPro" id="IPR036291">
    <property type="entry name" value="NAD(P)-bd_dom_sf"/>
</dbReference>
<dbReference type="Pfam" id="PF00393">
    <property type="entry name" value="6PGD"/>
    <property type="match status" value="1"/>
</dbReference>
<name>A0A557PEI9_9VIBR</name>
<feature type="domain" description="6-phosphogluconate dehydrogenase C-terminal" evidence="18">
    <location>
        <begin position="364"/>
        <end position="656"/>
    </location>
</feature>
<organism evidence="19 20">
    <name type="scientific">Vibrio algivorus</name>
    <dbReference type="NCBI Taxonomy" id="1667024"/>
    <lineage>
        <taxon>Bacteria</taxon>
        <taxon>Pseudomonadati</taxon>
        <taxon>Pseudomonadota</taxon>
        <taxon>Gammaproteobacteria</taxon>
        <taxon>Vibrionales</taxon>
        <taxon>Vibrionaceae</taxon>
        <taxon>Vibrio</taxon>
    </lineage>
</organism>
<evidence type="ECO:0000256" key="4">
    <source>
        <dbReference type="ARBA" id="ARBA00008419"/>
    </source>
</evidence>
<comment type="caution">
    <text evidence="19">The sequence shown here is derived from an EMBL/GenBank/DDBJ whole genome shotgun (WGS) entry which is preliminary data.</text>
</comment>
<evidence type="ECO:0000256" key="13">
    <source>
        <dbReference type="ARBA" id="ARBA00023064"/>
    </source>
</evidence>
<evidence type="ECO:0000256" key="3">
    <source>
        <dbReference type="ARBA" id="ARBA00004874"/>
    </source>
</evidence>
<dbReference type="InterPro" id="IPR027417">
    <property type="entry name" value="P-loop_NTPase"/>
</dbReference>
<dbReference type="Pfam" id="PF01202">
    <property type="entry name" value="SKI"/>
    <property type="match status" value="1"/>
</dbReference>
<evidence type="ECO:0000256" key="14">
    <source>
        <dbReference type="ARBA" id="ARBA00023126"/>
    </source>
</evidence>
<evidence type="ECO:0000256" key="8">
    <source>
        <dbReference type="ARBA" id="ARBA00022679"/>
    </source>
</evidence>
<dbReference type="EC" id="1.1.1.44" evidence="17"/>
<dbReference type="GO" id="GO:0004616">
    <property type="term" value="F:phosphogluconate dehydrogenase (decarboxylating) activity"/>
    <property type="evidence" value="ECO:0007669"/>
    <property type="project" value="UniProtKB-EC"/>
</dbReference>
<dbReference type="AlphaFoldDB" id="A0A557PEI9"/>
<evidence type="ECO:0000256" key="15">
    <source>
        <dbReference type="ARBA" id="ARBA00048090"/>
    </source>
</evidence>
<dbReference type="SUPFAM" id="SSF52540">
    <property type="entry name" value="P-loop containing nucleoside triphosphate hydrolases"/>
    <property type="match status" value="1"/>
</dbReference>
<keyword evidence="13 17" id="KW-0311">Gluconate utilization</keyword>
<dbReference type="InterPro" id="IPR006001">
    <property type="entry name" value="Therm_gnt_kin"/>
</dbReference>
<dbReference type="GO" id="GO:0006098">
    <property type="term" value="P:pentose-phosphate shunt"/>
    <property type="evidence" value="ECO:0007669"/>
    <property type="project" value="UniProtKB-UniPathway"/>
</dbReference>
<dbReference type="InterPro" id="IPR006183">
    <property type="entry name" value="Pgluconate_DH"/>
</dbReference>
<keyword evidence="17" id="KW-0521">NADP</keyword>
<keyword evidence="11" id="KW-0067">ATP-binding</keyword>
<dbReference type="UniPathway" id="UPA00115">
    <property type="reaction ID" value="UER00410"/>
</dbReference>
<dbReference type="InterPro" id="IPR008927">
    <property type="entry name" value="6-PGluconate_DH-like_C_sf"/>
</dbReference>
<dbReference type="FunFam" id="1.10.1040.10:FF:000002">
    <property type="entry name" value="6-phosphogluconate dehydrogenase, decarboxylating"/>
    <property type="match status" value="1"/>
</dbReference>
<dbReference type="GO" id="GO:0050661">
    <property type="term" value="F:NADP binding"/>
    <property type="evidence" value="ECO:0007669"/>
    <property type="project" value="InterPro"/>
</dbReference>
<comment type="pathway">
    <text evidence="2">Carbohydrate acid metabolism.</text>
</comment>
<evidence type="ECO:0000313" key="20">
    <source>
        <dbReference type="Proteomes" id="UP000319828"/>
    </source>
</evidence>
<evidence type="ECO:0000259" key="18">
    <source>
        <dbReference type="SMART" id="SM01350"/>
    </source>
</evidence>
<dbReference type="SUPFAM" id="SSF51735">
    <property type="entry name" value="NAD(P)-binding Rossmann-fold domains"/>
    <property type="match status" value="1"/>
</dbReference>
<keyword evidence="10" id="KW-0418">Kinase</keyword>
<evidence type="ECO:0000256" key="1">
    <source>
        <dbReference type="ARBA" id="ARBA00002526"/>
    </source>
</evidence>
<protein>
    <recommendedName>
        <fullName evidence="7 17">6-phosphogluconate dehydrogenase, decarboxylating</fullName>
        <ecNumber evidence="17">1.1.1.44</ecNumber>
    </recommendedName>
</protein>
<dbReference type="PRINTS" id="PR00076">
    <property type="entry name" value="6PGDHDRGNASE"/>
</dbReference>
<comment type="subunit">
    <text evidence="6">Homodimer.</text>
</comment>
<dbReference type="GO" id="GO:0005524">
    <property type="term" value="F:ATP binding"/>
    <property type="evidence" value="ECO:0007669"/>
    <property type="project" value="UniProtKB-KW"/>
</dbReference>
<evidence type="ECO:0000256" key="11">
    <source>
        <dbReference type="ARBA" id="ARBA00022840"/>
    </source>
</evidence>
<evidence type="ECO:0000256" key="17">
    <source>
        <dbReference type="RuleBase" id="RU000485"/>
    </source>
</evidence>
<evidence type="ECO:0000313" key="19">
    <source>
        <dbReference type="EMBL" id="TVO39087.1"/>
    </source>
</evidence>
<dbReference type="InterPro" id="IPR006115">
    <property type="entry name" value="6PGDH_NADP-bd"/>
</dbReference>
<dbReference type="FunFam" id="3.40.50.300:FF:000522">
    <property type="entry name" value="Gluconokinase"/>
    <property type="match status" value="1"/>
</dbReference>
<comment type="function">
    <text evidence="1">Catalyzes the oxidative decarboxylation of 6-phosphogluconate to ribulose 5-phosphate and CO(2), with concomitant reduction of NADP to NADPH.</text>
</comment>
<dbReference type="InterPro" id="IPR013328">
    <property type="entry name" value="6PGD_dom2"/>
</dbReference>
<dbReference type="Gene3D" id="1.20.5.320">
    <property type="entry name" value="6-Phosphogluconate Dehydrogenase, domain 3"/>
    <property type="match status" value="1"/>
</dbReference>
<evidence type="ECO:0000256" key="6">
    <source>
        <dbReference type="ARBA" id="ARBA00011738"/>
    </source>
</evidence>
<gene>
    <name evidence="19" type="primary">gndA</name>
    <name evidence="19" type="ORF">FOF44_03255</name>
</gene>
<evidence type="ECO:0000256" key="10">
    <source>
        <dbReference type="ARBA" id="ARBA00022777"/>
    </source>
</evidence>
<evidence type="ECO:0000256" key="2">
    <source>
        <dbReference type="ARBA" id="ARBA00004761"/>
    </source>
</evidence>
<evidence type="ECO:0000256" key="12">
    <source>
        <dbReference type="ARBA" id="ARBA00023002"/>
    </source>
</evidence>
<dbReference type="InterPro" id="IPR031322">
    <property type="entry name" value="Shikimate/glucono_kinase"/>
</dbReference>
<dbReference type="Proteomes" id="UP000319828">
    <property type="component" value="Unassembled WGS sequence"/>
</dbReference>
<dbReference type="InterPro" id="IPR006113">
    <property type="entry name" value="6PGDH_Gnd/GntZ"/>
</dbReference>
<dbReference type="OrthoDB" id="9804542at2"/>
<dbReference type="NCBIfam" id="TIGR00873">
    <property type="entry name" value="gnd"/>
    <property type="match status" value="1"/>
</dbReference>